<name>A0A1N7NEB9_9GAMM</name>
<accession>A0A1N7NEB9</accession>
<evidence type="ECO:0000313" key="2">
    <source>
        <dbReference type="Proteomes" id="UP000185999"/>
    </source>
</evidence>
<sequence>MNLAELRSFVTSFRAINSEKSFKQFIQRWSLGPMNLQFWNVFHSFKD</sequence>
<evidence type="ECO:0000313" key="1">
    <source>
        <dbReference type="EMBL" id="SIS96618.1"/>
    </source>
</evidence>
<proteinExistence type="predicted"/>
<keyword evidence="2" id="KW-1185">Reference proteome</keyword>
<reference evidence="2" key="1">
    <citation type="submission" date="2017-01" db="EMBL/GenBank/DDBJ databases">
        <authorList>
            <person name="Varghese N."/>
            <person name="Submissions S."/>
        </authorList>
    </citation>
    <scope>NUCLEOTIDE SEQUENCE [LARGE SCALE GENOMIC DNA]</scope>
    <source>
        <strain evidence="2">DSM 22306</strain>
    </source>
</reference>
<dbReference type="AlphaFoldDB" id="A0A1N7NEB9"/>
<organism evidence="1 2">
    <name type="scientific">Neptunomonas antarctica</name>
    <dbReference type="NCBI Taxonomy" id="619304"/>
    <lineage>
        <taxon>Bacteria</taxon>
        <taxon>Pseudomonadati</taxon>
        <taxon>Pseudomonadota</taxon>
        <taxon>Gammaproteobacteria</taxon>
        <taxon>Oceanospirillales</taxon>
        <taxon>Oceanospirillaceae</taxon>
        <taxon>Neptunomonas</taxon>
    </lineage>
</organism>
<dbReference type="Proteomes" id="UP000185999">
    <property type="component" value="Unassembled WGS sequence"/>
</dbReference>
<protein>
    <submittedName>
        <fullName evidence="1">Uncharacterized protein</fullName>
    </submittedName>
</protein>
<dbReference type="EMBL" id="FTOE01000009">
    <property type="protein sequence ID" value="SIS96618.1"/>
    <property type="molecule type" value="Genomic_DNA"/>
</dbReference>
<gene>
    <name evidence="1" type="ORF">SAMN05421760_10949</name>
</gene>